<dbReference type="Pfam" id="PF23598">
    <property type="entry name" value="LRR_14"/>
    <property type="match status" value="1"/>
</dbReference>
<dbReference type="InterPro" id="IPR027417">
    <property type="entry name" value="P-loop_NTPase"/>
</dbReference>
<dbReference type="InterPro" id="IPR055414">
    <property type="entry name" value="LRR_R13L4/SHOC2-like"/>
</dbReference>
<dbReference type="InterPro" id="IPR042197">
    <property type="entry name" value="Apaf_helical"/>
</dbReference>
<dbReference type="InterPro" id="IPR036388">
    <property type="entry name" value="WH-like_DNA-bd_sf"/>
</dbReference>
<dbReference type="PANTHER" id="PTHR23155">
    <property type="entry name" value="DISEASE RESISTANCE PROTEIN RP"/>
    <property type="match status" value="1"/>
</dbReference>
<dbReference type="Gene3D" id="1.10.10.10">
    <property type="entry name" value="Winged helix-like DNA-binding domain superfamily/Winged helix DNA-binding domain"/>
    <property type="match status" value="1"/>
</dbReference>
<dbReference type="PANTHER" id="PTHR23155:SF901">
    <property type="entry name" value="DISEASE RESISTANCE PROTEIN RPM1"/>
    <property type="match status" value="1"/>
</dbReference>
<dbReference type="GO" id="GO:0009626">
    <property type="term" value="P:plant-type hypersensitive response"/>
    <property type="evidence" value="ECO:0007669"/>
    <property type="project" value="UniProtKB-ARBA"/>
</dbReference>
<keyword evidence="1" id="KW-0677">Repeat</keyword>
<dbReference type="GO" id="GO:0043531">
    <property type="term" value="F:ADP binding"/>
    <property type="evidence" value="ECO:0007669"/>
    <property type="project" value="InterPro"/>
</dbReference>
<evidence type="ECO:0000313" key="6">
    <source>
        <dbReference type="EMBL" id="KAF6987211.1"/>
    </source>
</evidence>
<dbReference type="SUPFAM" id="SSF52540">
    <property type="entry name" value="P-loop containing nucleoside triphosphate hydrolases"/>
    <property type="match status" value="1"/>
</dbReference>
<feature type="domain" description="Disease resistance protein winged helix" evidence="4">
    <location>
        <begin position="160"/>
        <end position="229"/>
    </location>
</feature>
<dbReference type="InterPro" id="IPR044974">
    <property type="entry name" value="Disease_R_plants"/>
</dbReference>
<dbReference type="GO" id="GO:0042742">
    <property type="term" value="P:defense response to bacterium"/>
    <property type="evidence" value="ECO:0007669"/>
    <property type="project" value="UniProtKB-ARBA"/>
</dbReference>
<feature type="domain" description="NB-ARC" evidence="3">
    <location>
        <begin position="1"/>
        <end position="44"/>
    </location>
</feature>
<accession>A0A9R1D8F3</accession>
<feature type="non-terminal residue" evidence="6">
    <location>
        <position position="1"/>
    </location>
</feature>
<feature type="non-terminal residue" evidence="6">
    <location>
        <position position="452"/>
    </location>
</feature>
<comment type="caution">
    <text evidence="6">The sequence shown here is derived from an EMBL/GenBank/DDBJ whole genome shotgun (WGS) entry which is preliminary data.</text>
</comment>
<dbReference type="Proteomes" id="UP000815260">
    <property type="component" value="Chromosome 1B"/>
</dbReference>
<evidence type="ECO:0000256" key="1">
    <source>
        <dbReference type="ARBA" id="ARBA00022737"/>
    </source>
</evidence>
<reference evidence="6" key="1">
    <citation type="journal article" date="2017" name="Gigascience">
        <title>The first near-complete assembly of the hexaploid bread wheat genome, Triticum aestivum.</title>
        <authorList>
            <person name="Zimin A.V."/>
            <person name="Puiu D."/>
            <person name="Hall R."/>
            <person name="Kingan S."/>
            <person name="Clavijo B.J."/>
            <person name="Salzberg S.L."/>
        </authorList>
    </citation>
    <scope>NUCLEOTIDE SEQUENCE</scope>
    <source>
        <tissue evidence="6">Leaf</tissue>
    </source>
</reference>
<reference evidence="6" key="2">
    <citation type="submission" date="2020-03" db="EMBL/GenBank/DDBJ databases">
        <title>The second near-complete assembly of the hexaploid bread wheat (Triticum aestivum) genome.</title>
        <authorList>
            <person name="Zimin A.V."/>
            <person name="Puiu D."/>
            <person name="Shumante A."/>
            <person name="Alonge M."/>
            <person name="Salzberg S.L."/>
        </authorList>
    </citation>
    <scope>NUCLEOTIDE SEQUENCE</scope>
    <source>
        <tissue evidence="6">Leaf</tissue>
    </source>
</reference>
<dbReference type="Pfam" id="PF00931">
    <property type="entry name" value="NB-ARC"/>
    <property type="match status" value="1"/>
</dbReference>
<dbReference type="Gene3D" id="1.10.8.430">
    <property type="entry name" value="Helical domain of apoptotic protease-activating factors"/>
    <property type="match status" value="1"/>
</dbReference>
<evidence type="ECO:0000259" key="3">
    <source>
        <dbReference type="Pfam" id="PF00931"/>
    </source>
</evidence>
<dbReference type="AlphaFoldDB" id="A0A9R1D8F3"/>
<dbReference type="FunFam" id="1.10.10.10:FF:000322">
    <property type="entry name" value="Probable disease resistance protein At1g63360"/>
    <property type="match status" value="1"/>
</dbReference>
<dbReference type="InterPro" id="IPR058922">
    <property type="entry name" value="WHD_DRP"/>
</dbReference>
<dbReference type="Gene3D" id="3.80.10.10">
    <property type="entry name" value="Ribonuclease Inhibitor"/>
    <property type="match status" value="1"/>
</dbReference>
<name>A0A9R1D8F3_WHEAT</name>
<keyword evidence="2" id="KW-0611">Plant defense</keyword>
<feature type="domain" description="Disease resistance R13L4/SHOC-2-like LRR" evidence="5">
    <location>
        <begin position="274"/>
        <end position="452"/>
    </location>
</feature>
<dbReference type="GO" id="GO:0002758">
    <property type="term" value="P:innate immune response-activating signaling pathway"/>
    <property type="evidence" value="ECO:0007669"/>
    <property type="project" value="UniProtKB-ARBA"/>
</dbReference>
<dbReference type="SUPFAM" id="SSF52058">
    <property type="entry name" value="L domain-like"/>
    <property type="match status" value="1"/>
</dbReference>
<dbReference type="OrthoDB" id="687203at2759"/>
<evidence type="ECO:0000259" key="4">
    <source>
        <dbReference type="Pfam" id="PF23559"/>
    </source>
</evidence>
<dbReference type="InterPro" id="IPR032675">
    <property type="entry name" value="LRR_dom_sf"/>
</dbReference>
<dbReference type="InterPro" id="IPR002182">
    <property type="entry name" value="NB-ARC"/>
</dbReference>
<proteinExistence type="predicted"/>
<organism evidence="6">
    <name type="scientific">Triticum aestivum</name>
    <name type="common">Wheat</name>
    <dbReference type="NCBI Taxonomy" id="4565"/>
    <lineage>
        <taxon>Eukaryota</taxon>
        <taxon>Viridiplantae</taxon>
        <taxon>Streptophyta</taxon>
        <taxon>Embryophyta</taxon>
        <taxon>Tracheophyta</taxon>
        <taxon>Spermatophyta</taxon>
        <taxon>Magnoliopsida</taxon>
        <taxon>Liliopsida</taxon>
        <taxon>Poales</taxon>
        <taxon>Poaceae</taxon>
        <taxon>BOP clade</taxon>
        <taxon>Pooideae</taxon>
        <taxon>Triticodae</taxon>
        <taxon>Triticeae</taxon>
        <taxon>Triticinae</taxon>
        <taxon>Triticum</taxon>
    </lineage>
</organism>
<protein>
    <recommendedName>
        <fullName evidence="7">NB-ARC domain-containing protein</fullName>
    </recommendedName>
</protein>
<evidence type="ECO:0000259" key="5">
    <source>
        <dbReference type="Pfam" id="PF23598"/>
    </source>
</evidence>
<dbReference type="Pfam" id="PF23559">
    <property type="entry name" value="WHD_DRP"/>
    <property type="match status" value="1"/>
</dbReference>
<sequence length="452" mass="51863">YFIIIDDVWDIHTWQGLNCALFRNDRGSVIMTTTRIYDVAKSCCLSYGDHLVYKIQPLGVPDSKKLFFKRIFGCEEKCPSNLKQVSEDILKKCGGLPLAINTISSLLATGKKEEEWYSVRSSIGFAQGTNSDINTMNYILSLSYYDLPLCLRSCLLYLTMFPEDYDIEMERLVHKWISEGFIHGEDGKDLFEIGETYFLELVNRSLIQPIHISYDGASSCRVHDTILDFLIYMSTEENFCMLLSNHSKSVSRVRRLSLMGNEDQESVEKLDLSHVRSLGSFGYHLECLPSLPKLNAHRVLDLCSCNGLRNYHLKYIGRLFQLRYLNISLTNITELPREIGDLEYLETLDASGAELNELPESVTRLKRLARLFVPKQTKFPDAVGNMENLQEFGYSINTFVQSVKFLEELGKLTNLRKLSIQWDTRELEEASCKGEKLVSSLCKMDECKLRNL</sequence>
<evidence type="ECO:0008006" key="7">
    <source>
        <dbReference type="Google" id="ProtNLM"/>
    </source>
</evidence>
<dbReference type="EMBL" id="CM022212">
    <property type="protein sequence ID" value="KAF6987211.1"/>
    <property type="molecule type" value="Genomic_DNA"/>
</dbReference>
<evidence type="ECO:0000256" key="2">
    <source>
        <dbReference type="ARBA" id="ARBA00022821"/>
    </source>
</evidence>
<gene>
    <name evidence="6" type="ORF">CFC21_004874</name>
</gene>